<comment type="similarity">
    <text evidence="1">Belongs to the ATP-dependent AMP-binding enzyme family.</text>
</comment>
<dbReference type="OrthoDB" id="10253115at2759"/>
<proteinExistence type="inferred from homology"/>
<dbReference type="Pfam" id="PF00501">
    <property type="entry name" value="AMP-binding"/>
    <property type="match status" value="1"/>
</dbReference>
<dbReference type="InterPro" id="IPR000873">
    <property type="entry name" value="AMP-dep_synth/lig_dom"/>
</dbReference>
<dbReference type="GO" id="GO:0006631">
    <property type="term" value="P:fatty acid metabolic process"/>
    <property type="evidence" value="ECO:0007669"/>
    <property type="project" value="TreeGrafter"/>
</dbReference>
<evidence type="ECO:0000259" key="4">
    <source>
        <dbReference type="Pfam" id="PF13193"/>
    </source>
</evidence>
<dbReference type="InterPro" id="IPR020845">
    <property type="entry name" value="AMP-binding_CS"/>
</dbReference>
<dbReference type="EMBL" id="KN840481">
    <property type="protein sequence ID" value="KIP08316.1"/>
    <property type="molecule type" value="Genomic_DNA"/>
</dbReference>
<evidence type="ECO:0000313" key="5">
    <source>
        <dbReference type="EMBL" id="KIP08316.1"/>
    </source>
</evidence>
<dbReference type="SUPFAM" id="SSF56801">
    <property type="entry name" value="Acetyl-CoA synthetase-like"/>
    <property type="match status" value="1"/>
</dbReference>
<keyword evidence="6" id="KW-1185">Reference proteome</keyword>
<gene>
    <name evidence="5" type="ORF">PHLGIDRAFT_29595</name>
</gene>
<feature type="domain" description="AMP-dependent synthetase/ligase" evidence="3">
    <location>
        <begin position="53"/>
        <end position="434"/>
    </location>
</feature>
<dbReference type="HOGENOM" id="CLU_000022_59_0_1"/>
<dbReference type="Pfam" id="PF13193">
    <property type="entry name" value="AMP-binding_C"/>
    <property type="match status" value="1"/>
</dbReference>
<dbReference type="InterPro" id="IPR042099">
    <property type="entry name" value="ANL_N_sf"/>
</dbReference>
<evidence type="ECO:0000256" key="2">
    <source>
        <dbReference type="ARBA" id="ARBA00022598"/>
    </source>
</evidence>
<dbReference type="PANTHER" id="PTHR43201">
    <property type="entry name" value="ACYL-COA SYNTHETASE"/>
    <property type="match status" value="1"/>
</dbReference>
<dbReference type="Gene3D" id="3.40.50.12780">
    <property type="entry name" value="N-terminal domain of ligase-like"/>
    <property type="match status" value="1"/>
</dbReference>
<dbReference type="STRING" id="745531.A0A0C3S0D5"/>
<keyword evidence="2" id="KW-0436">Ligase</keyword>
<organism evidence="5 6">
    <name type="scientific">Phlebiopsis gigantea (strain 11061_1 CR5-6)</name>
    <name type="common">White-rot fungus</name>
    <name type="synonym">Peniophora gigantea</name>
    <dbReference type="NCBI Taxonomy" id="745531"/>
    <lineage>
        <taxon>Eukaryota</taxon>
        <taxon>Fungi</taxon>
        <taxon>Dikarya</taxon>
        <taxon>Basidiomycota</taxon>
        <taxon>Agaricomycotina</taxon>
        <taxon>Agaricomycetes</taxon>
        <taxon>Polyporales</taxon>
        <taxon>Phanerochaetaceae</taxon>
        <taxon>Phlebiopsis</taxon>
    </lineage>
</organism>
<dbReference type="GO" id="GO:0031956">
    <property type="term" value="F:medium-chain fatty acid-CoA ligase activity"/>
    <property type="evidence" value="ECO:0007669"/>
    <property type="project" value="TreeGrafter"/>
</dbReference>
<sequence length="589" mass="64670">MVWRAERTHEECDRILCGPEMPHEMETRLVDGRLQRVYKNLWPSLRSFWMWASSEYADKTYVVYGDQRLTFGQVFQRSVRAAALFATRFHVAKGDRVAICARNLPEYLVGYWGCHLIGAVSVLVNAWLPAEPLLHCLTHTGSRLILLDSERADRIAFALPRLRSAGVDGFLVFDAPGRASKWEGIEVWETAVQSCVHGSQDFLGHGPQIEPEDNATIIFTSGTTGLPKGVLSTQRQFLTNLRNGTVAASRATLRQGGDIPTTPQGPQRALLVSVPFFHVTGMTSLSMLATAGGMKIVLIRKWDPVEAVRLIKTENVRVAGGVPSMVSDIVDKAAAGEDVQIETLLFGGTAAPGTLPKRAKKVFPNTILSQAYGMTETNSIAIGIAGEDYNARPTSAGRPCPVNDLVIMDKGVEAPAGQVGEIWLRGPDIMKGYWEDAEATARTITRDGWIRTGDLGYVDSEGFLYVCDRIKDMIIRGGENIASVTVEDALYYDERLAEVAAVGVPDEKLGELVAAVVSIKPAHHGQVQESELIELARKRLPYFAVPVMIIIQEEPFELTPSAKIIKAPLRKLAAREWEKRKGEAVGARL</sequence>
<evidence type="ECO:0000259" key="3">
    <source>
        <dbReference type="Pfam" id="PF00501"/>
    </source>
</evidence>
<accession>A0A0C3S0D5</accession>
<feature type="domain" description="AMP-binding enzyme C-terminal" evidence="4">
    <location>
        <begin position="486"/>
        <end position="563"/>
    </location>
</feature>
<protein>
    <recommendedName>
        <fullName evidence="7">AMP-dependent synthetase/ligase domain-containing protein</fullName>
    </recommendedName>
</protein>
<evidence type="ECO:0008006" key="7">
    <source>
        <dbReference type="Google" id="ProtNLM"/>
    </source>
</evidence>
<evidence type="ECO:0000313" key="6">
    <source>
        <dbReference type="Proteomes" id="UP000053257"/>
    </source>
</evidence>
<dbReference type="PROSITE" id="PS00455">
    <property type="entry name" value="AMP_BINDING"/>
    <property type="match status" value="1"/>
</dbReference>
<dbReference type="InterPro" id="IPR025110">
    <property type="entry name" value="AMP-bd_C"/>
</dbReference>
<dbReference type="Gene3D" id="3.30.300.30">
    <property type="match status" value="1"/>
</dbReference>
<dbReference type="PANTHER" id="PTHR43201:SF5">
    <property type="entry name" value="MEDIUM-CHAIN ACYL-COA LIGASE ACSF2, MITOCHONDRIAL"/>
    <property type="match status" value="1"/>
</dbReference>
<name>A0A0C3S0D5_PHLG1</name>
<evidence type="ECO:0000256" key="1">
    <source>
        <dbReference type="ARBA" id="ARBA00006432"/>
    </source>
</evidence>
<dbReference type="Proteomes" id="UP000053257">
    <property type="component" value="Unassembled WGS sequence"/>
</dbReference>
<dbReference type="InterPro" id="IPR045851">
    <property type="entry name" value="AMP-bd_C_sf"/>
</dbReference>
<reference evidence="5 6" key="1">
    <citation type="journal article" date="2014" name="PLoS Genet.">
        <title>Analysis of the Phlebiopsis gigantea genome, transcriptome and secretome provides insight into its pioneer colonization strategies of wood.</title>
        <authorList>
            <person name="Hori C."/>
            <person name="Ishida T."/>
            <person name="Igarashi K."/>
            <person name="Samejima M."/>
            <person name="Suzuki H."/>
            <person name="Master E."/>
            <person name="Ferreira P."/>
            <person name="Ruiz-Duenas F.J."/>
            <person name="Held B."/>
            <person name="Canessa P."/>
            <person name="Larrondo L.F."/>
            <person name="Schmoll M."/>
            <person name="Druzhinina I.S."/>
            <person name="Kubicek C.P."/>
            <person name="Gaskell J.A."/>
            <person name="Kersten P."/>
            <person name="St John F."/>
            <person name="Glasner J."/>
            <person name="Sabat G."/>
            <person name="Splinter BonDurant S."/>
            <person name="Syed K."/>
            <person name="Yadav J."/>
            <person name="Mgbeahuruike A.C."/>
            <person name="Kovalchuk A."/>
            <person name="Asiegbu F.O."/>
            <person name="Lackner G."/>
            <person name="Hoffmeister D."/>
            <person name="Rencoret J."/>
            <person name="Gutierrez A."/>
            <person name="Sun H."/>
            <person name="Lindquist E."/>
            <person name="Barry K."/>
            <person name="Riley R."/>
            <person name="Grigoriev I.V."/>
            <person name="Henrissat B."/>
            <person name="Kues U."/>
            <person name="Berka R.M."/>
            <person name="Martinez A.T."/>
            <person name="Covert S.F."/>
            <person name="Blanchette R.A."/>
            <person name="Cullen D."/>
        </authorList>
    </citation>
    <scope>NUCLEOTIDE SEQUENCE [LARGE SCALE GENOMIC DNA]</scope>
    <source>
        <strain evidence="5 6">11061_1 CR5-6</strain>
    </source>
</reference>
<dbReference type="AlphaFoldDB" id="A0A0C3S0D5"/>